<evidence type="ECO:0000256" key="5">
    <source>
        <dbReference type="ARBA" id="ARBA00023163"/>
    </source>
</evidence>
<name>A4CA68_9GAMM</name>
<proteinExistence type="inferred from homology"/>
<evidence type="ECO:0000313" key="8">
    <source>
        <dbReference type="Proteomes" id="UP000006201"/>
    </source>
</evidence>
<dbReference type="EMBL" id="AAOH01000004">
    <property type="protein sequence ID" value="EAR28276.1"/>
    <property type="molecule type" value="Genomic_DNA"/>
</dbReference>
<organism evidence="7 8">
    <name type="scientific">Pseudoalteromonas tunicata D2</name>
    <dbReference type="NCBI Taxonomy" id="87626"/>
    <lineage>
        <taxon>Bacteria</taxon>
        <taxon>Pseudomonadati</taxon>
        <taxon>Pseudomonadota</taxon>
        <taxon>Gammaproteobacteria</taxon>
        <taxon>Alteromonadales</taxon>
        <taxon>Pseudoalteromonadaceae</taxon>
        <taxon>Pseudoalteromonas</taxon>
    </lineage>
</organism>
<dbReference type="SUPFAM" id="SSF88659">
    <property type="entry name" value="Sigma3 and sigma4 domains of RNA polymerase sigma factors"/>
    <property type="match status" value="1"/>
</dbReference>
<dbReference type="STRING" id="87626.PTD2_20712"/>
<dbReference type="RefSeq" id="WP_009840108.1">
    <property type="nucleotide sequence ID" value="NZ_CH959301.1"/>
</dbReference>
<dbReference type="Pfam" id="PF04542">
    <property type="entry name" value="Sigma70_r2"/>
    <property type="match status" value="1"/>
</dbReference>
<dbReference type="GO" id="GO:0003677">
    <property type="term" value="F:DNA binding"/>
    <property type="evidence" value="ECO:0007669"/>
    <property type="project" value="UniProtKB-KW"/>
</dbReference>
<dbReference type="InterPro" id="IPR007627">
    <property type="entry name" value="RNA_pol_sigma70_r2"/>
</dbReference>
<keyword evidence="5" id="KW-0804">Transcription</keyword>
<dbReference type="Proteomes" id="UP000006201">
    <property type="component" value="Unassembled WGS sequence"/>
</dbReference>
<comment type="similarity">
    <text evidence="1">Belongs to the sigma-70 factor family. ECF subfamily.</text>
</comment>
<dbReference type="PANTHER" id="PTHR43133:SF52">
    <property type="entry name" value="ECF RNA POLYMERASE SIGMA FACTOR SIGL"/>
    <property type="match status" value="1"/>
</dbReference>
<keyword evidence="4" id="KW-0238">DNA-binding</keyword>
<evidence type="ECO:0000259" key="6">
    <source>
        <dbReference type="Pfam" id="PF04542"/>
    </source>
</evidence>
<reference evidence="7 8" key="1">
    <citation type="submission" date="2006-02" db="EMBL/GenBank/DDBJ databases">
        <authorList>
            <person name="Moran M.A."/>
            <person name="Kjelleberg S."/>
            <person name="Egan S."/>
            <person name="Saunders N."/>
            <person name="Thomas T."/>
            <person name="Ferriera S."/>
            <person name="Johnson J."/>
            <person name="Kravitz S."/>
            <person name="Halpern A."/>
            <person name="Remington K."/>
            <person name="Beeson K."/>
            <person name="Tran B."/>
            <person name="Rogers Y.-H."/>
            <person name="Friedman R."/>
            <person name="Venter J.C."/>
        </authorList>
    </citation>
    <scope>NUCLEOTIDE SEQUENCE [LARGE SCALE GENOMIC DNA]</scope>
    <source>
        <strain evidence="7 8">D2</strain>
    </source>
</reference>
<dbReference type="InterPro" id="IPR013325">
    <property type="entry name" value="RNA_pol_sigma_r2"/>
</dbReference>
<dbReference type="PANTHER" id="PTHR43133">
    <property type="entry name" value="RNA POLYMERASE ECF-TYPE SIGMA FACTO"/>
    <property type="match status" value="1"/>
</dbReference>
<dbReference type="HOGENOM" id="CLU_1401432_0_0_6"/>
<dbReference type="GO" id="GO:0016987">
    <property type="term" value="F:sigma factor activity"/>
    <property type="evidence" value="ECO:0007669"/>
    <property type="project" value="UniProtKB-KW"/>
</dbReference>
<keyword evidence="2" id="KW-0805">Transcription regulation</keyword>
<evidence type="ECO:0000256" key="4">
    <source>
        <dbReference type="ARBA" id="ARBA00023125"/>
    </source>
</evidence>
<dbReference type="eggNOG" id="COG1595">
    <property type="taxonomic scope" value="Bacteria"/>
</dbReference>
<dbReference type="InterPro" id="IPR039425">
    <property type="entry name" value="RNA_pol_sigma-70-like"/>
</dbReference>
<protein>
    <submittedName>
        <fullName evidence="7">RNA polymerase sigma-70 factor</fullName>
    </submittedName>
</protein>
<keyword evidence="3" id="KW-0731">Sigma factor</keyword>
<keyword evidence="8" id="KW-1185">Reference proteome</keyword>
<accession>A4CA68</accession>
<evidence type="ECO:0000256" key="3">
    <source>
        <dbReference type="ARBA" id="ARBA00023082"/>
    </source>
</evidence>
<feature type="domain" description="RNA polymerase sigma-70 region 2" evidence="6">
    <location>
        <begin position="39"/>
        <end position="103"/>
    </location>
</feature>
<evidence type="ECO:0000313" key="7">
    <source>
        <dbReference type="EMBL" id="EAR28276.1"/>
    </source>
</evidence>
<dbReference type="InterPro" id="IPR013324">
    <property type="entry name" value="RNA_pol_sigma_r3/r4-like"/>
</dbReference>
<evidence type="ECO:0000256" key="2">
    <source>
        <dbReference type="ARBA" id="ARBA00023015"/>
    </source>
</evidence>
<comment type="caution">
    <text evidence="7">The sequence shown here is derived from an EMBL/GenBank/DDBJ whole genome shotgun (WGS) entry which is preliminary data.</text>
</comment>
<evidence type="ECO:0000256" key="1">
    <source>
        <dbReference type="ARBA" id="ARBA00010641"/>
    </source>
</evidence>
<dbReference type="Gene3D" id="1.10.1740.10">
    <property type="match status" value="1"/>
</dbReference>
<sequence length="194" mass="23194">MKKFIDQKNTVEKMREDSCTLIKELHNGIHCDWFFWIKYEKKIFNYCFYSLTKNNHHDAEDLARDTLLKAYEKLPLANPELAILGWLIKLAKNIYFDQLRKNKTQLKYNVTYFEDDSCEGDTLFKDECNRRKLILINKEISKITTEVRQITIDHLVNDKEYKAISLDYNISEAHARKLIFTSRQKIKSAFKKQI</sequence>
<dbReference type="AlphaFoldDB" id="A4CA68"/>
<dbReference type="OrthoDB" id="9797134at2"/>
<gene>
    <name evidence="7" type="ORF">PTD2_20712</name>
</gene>
<dbReference type="GO" id="GO:0006352">
    <property type="term" value="P:DNA-templated transcription initiation"/>
    <property type="evidence" value="ECO:0007669"/>
    <property type="project" value="InterPro"/>
</dbReference>
<dbReference type="SUPFAM" id="SSF88946">
    <property type="entry name" value="Sigma2 domain of RNA polymerase sigma factors"/>
    <property type="match status" value="1"/>
</dbReference>